<comment type="similarity">
    <text evidence="6">Belongs to the TRAFAC class myosin-kinesin ATPase superfamily. Kinesin family.</text>
</comment>
<evidence type="ECO:0000313" key="10">
    <source>
        <dbReference type="EMBL" id="ELR02052.1"/>
    </source>
</evidence>
<dbReference type="PANTHER" id="PTHR47969">
    <property type="entry name" value="CHROMOSOME-ASSOCIATED KINESIN KIF4A-RELATED"/>
    <property type="match status" value="1"/>
</dbReference>
<dbReference type="EMBL" id="GL573274">
    <property type="protein sequence ID" value="ELR02052.1"/>
    <property type="molecule type" value="Genomic_DNA"/>
</dbReference>
<feature type="region of interest" description="Disordered" evidence="8">
    <location>
        <begin position="731"/>
        <end position="836"/>
    </location>
</feature>
<keyword evidence="2" id="KW-0963">Cytoplasm</keyword>
<dbReference type="InterPro" id="IPR019821">
    <property type="entry name" value="Kinesin_motor_CS"/>
</dbReference>
<dbReference type="FunFam" id="3.40.850.10:FF:000125">
    <property type="entry name" value="Kinesin class 4 (Chromokinesin group)"/>
    <property type="match status" value="1"/>
</dbReference>
<dbReference type="GO" id="GO:0007052">
    <property type="term" value="P:mitotic spindle organization"/>
    <property type="evidence" value="ECO:0007669"/>
    <property type="project" value="TreeGrafter"/>
</dbReference>
<evidence type="ECO:0000256" key="6">
    <source>
        <dbReference type="PROSITE-ProRule" id="PRU00283"/>
    </source>
</evidence>
<keyword evidence="6" id="KW-0505">Motor protein</keyword>
<dbReference type="InterPro" id="IPR036961">
    <property type="entry name" value="Kinesin_motor_dom_sf"/>
</dbReference>
<proteinExistence type="inferred from homology"/>
<feature type="compositionally biased region" description="Pro residues" evidence="8">
    <location>
        <begin position="1697"/>
        <end position="1707"/>
    </location>
</feature>
<dbReference type="VEuPathDB" id="FungiDB:GMDG_05214"/>
<dbReference type="InParanoid" id="L8FMA2"/>
<dbReference type="InterPro" id="IPR027640">
    <property type="entry name" value="Kinesin-like_fam"/>
</dbReference>
<feature type="compositionally biased region" description="Basic residues" evidence="8">
    <location>
        <begin position="1795"/>
        <end position="1804"/>
    </location>
</feature>
<evidence type="ECO:0000256" key="4">
    <source>
        <dbReference type="ARBA" id="ARBA00022840"/>
    </source>
</evidence>
<dbReference type="GO" id="GO:0007018">
    <property type="term" value="P:microtubule-based movement"/>
    <property type="evidence" value="ECO:0007669"/>
    <property type="project" value="InterPro"/>
</dbReference>
<dbReference type="InterPro" id="IPR001752">
    <property type="entry name" value="Kinesin_motor_dom"/>
</dbReference>
<feature type="compositionally biased region" description="Low complexity" evidence="8">
    <location>
        <begin position="733"/>
        <end position="744"/>
    </location>
</feature>
<gene>
    <name evidence="10" type="ORF">GMDG_05214</name>
</gene>
<dbReference type="GO" id="GO:0005737">
    <property type="term" value="C:cytoplasm"/>
    <property type="evidence" value="ECO:0007669"/>
    <property type="project" value="UniProtKB-SubCell"/>
</dbReference>
<feature type="compositionally biased region" description="Gly residues" evidence="8">
    <location>
        <begin position="36"/>
        <end position="47"/>
    </location>
</feature>
<dbReference type="Gene3D" id="3.40.850.10">
    <property type="entry name" value="Kinesin motor domain"/>
    <property type="match status" value="1"/>
</dbReference>
<dbReference type="SMART" id="SM00129">
    <property type="entry name" value="KISc"/>
    <property type="match status" value="1"/>
</dbReference>
<feature type="binding site" evidence="6">
    <location>
        <begin position="147"/>
        <end position="154"/>
    </location>
    <ligand>
        <name>ATP</name>
        <dbReference type="ChEBI" id="CHEBI:30616"/>
    </ligand>
</feature>
<organism evidence="10 11">
    <name type="scientific">Pseudogymnoascus destructans (strain ATCC MYA-4855 / 20631-21)</name>
    <name type="common">Bat white-nose syndrome fungus</name>
    <name type="synonym">Geomyces destructans</name>
    <dbReference type="NCBI Taxonomy" id="658429"/>
    <lineage>
        <taxon>Eukaryota</taxon>
        <taxon>Fungi</taxon>
        <taxon>Dikarya</taxon>
        <taxon>Ascomycota</taxon>
        <taxon>Pezizomycotina</taxon>
        <taxon>Leotiomycetes</taxon>
        <taxon>Thelebolales</taxon>
        <taxon>Thelebolaceae</taxon>
        <taxon>Pseudogymnoascus</taxon>
    </lineage>
</organism>
<dbReference type="GO" id="GO:0008017">
    <property type="term" value="F:microtubule binding"/>
    <property type="evidence" value="ECO:0007669"/>
    <property type="project" value="InterPro"/>
</dbReference>
<evidence type="ECO:0000256" key="2">
    <source>
        <dbReference type="ARBA" id="ARBA00022490"/>
    </source>
</evidence>
<keyword evidence="4 6" id="KW-0067">ATP-binding</keyword>
<keyword evidence="3 6" id="KW-0547">Nucleotide-binding</keyword>
<dbReference type="Pfam" id="PF00225">
    <property type="entry name" value="Kinesin"/>
    <property type="match status" value="1"/>
</dbReference>
<dbReference type="HOGENOM" id="CLU_241013_0_0_1"/>
<feature type="region of interest" description="Disordered" evidence="8">
    <location>
        <begin position="1674"/>
        <end position="1707"/>
    </location>
</feature>
<keyword evidence="11" id="KW-1185">Reference proteome</keyword>
<feature type="region of interest" description="Disordered" evidence="8">
    <location>
        <begin position="485"/>
        <end position="506"/>
    </location>
</feature>
<dbReference type="GO" id="GO:0051231">
    <property type="term" value="P:spindle elongation"/>
    <property type="evidence" value="ECO:0007669"/>
    <property type="project" value="TreeGrafter"/>
</dbReference>
<evidence type="ECO:0000256" key="5">
    <source>
        <dbReference type="ARBA" id="ARBA00023054"/>
    </source>
</evidence>
<dbReference type="GO" id="GO:0005875">
    <property type="term" value="C:microtubule associated complex"/>
    <property type="evidence" value="ECO:0007669"/>
    <property type="project" value="TreeGrafter"/>
</dbReference>
<dbReference type="OrthoDB" id="3176171at2759"/>
<feature type="region of interest" description="Disordered" evidence="8">
    <location>
        <begin position="1203"/>
        <end position="1235"/>
    </location>
</feature>
<dbReference type="GO" id="GO:0003777">
    <property type="term" value="F:microtubule motor activity"/>
    <property type="evidence" value="ECO:0007669"/>
    <property type="project" value="InterPro"/>
</dbReference>
<dbReference type="PROSITE" id="PS50067">
    <property type="entry name" value="KINESIN_MOTOR_2"/>
    <property type="match status" value="1"/>
</dbReference>
<feature type="compositionally biased region" description="Polar residues" evidence="8">
    <location>
        <begin position="1674"/>
        <end position="1693"/>
    </location>
</feature>
<keyword evidence="5 7" id="KW-0175">Coiled coil</keyword>
<dbReference type="PANTHER" id="PTHR47969:SF15">
    <property type="entry name" value="CHROMOSOME-ASSOCIATED KINESIN KIF4A-RELATED"/>
    <property type="match status" value="1"/>
</dbReference>
<feature type="coiled-coil region" evidence="7">
    <location>
        <begin position="683"/>
        <end position="717"/>
    </location>
</feature>
<evidence type="ECO:0000256" key="1">
    <source>
        <dbReference type="ARBA" id="ARBA00004496"/>
    </source>
</evidence>
<dbReference type="PROSITE" id="PS00411">
    <property type="entry name" value="KINESIN_MOTOR_1"/>
    <property type="match status" value="1"/>
</dbReference>
<evidence type="ECO:0000313" key="11">
    <source>
        <dbReference type="Proteomes" id="UP000011064"/>
    </source>
</evidence>
<sequence>MATSPPGSPDVPAQRPMSVLMRPSTRSTSRLSMTGKLGGQGAGGSRAGGSRASDEDGKTSVRVAIRVRPPLRPEDPGYELVPQRFQRSMVQVTSPTSVTIDSPQGRKLFVFDRVFGEDVNQEGVWEYLSESVNAFVQGYNVSMLAYGQSGAGKSYTMGTSGPDDQGDMDVMGVIPRAAAALFEKLEGPKPASNRDSISALRAPKRYSAQPGAYAGKPAEKNWTLKATYVEIYNEQLRDLLVPEHVPMAERGQVSIREDTKGHILLTGLHAVDVNSVEDLLNALNFGSMIRQTDSTAINAKSSRSHAVFSLNLLQRKSSTGGPTTKSEKRFSVPLEAMTGSESWVTIDSKFHFVDLAGSERLKNTGAQGERAKEGISINAGLASLGKVISQLSSRQAGSHVSYRDSKLTRMLQDSLGGNAITYMVACVTPAEFHLSETLNTVQYAQRARAIQSKPRIQQVSDETDKQALIDRLKAEVAFLREQIRSSGCNDHPASHGGTPSARSDRRNDAEIDLQNQLLDSQESYNALSSRHAKLISEMTKARDTEIAENATKEDSLGDRATERLQRSNAFAEAVEQVVLEYEETIRSLEQSLSSTRASLSNTETTLLERETKCAYIETVNSQLQARLQKLMDREASTENYLHDLEIKLDGHTSGEEKNSAIVAELRKEIARVRENEASCEDYISTLEERLAESDSDAEVMRREIERLEHVVERQRSLGKLDKLLYELDSVRQAESTTETPAPATNGKIPHSRNMSYASRHGQSEVIHERDEIEGSEPRSLDDDDEKEGQRTPNDVPALSPDGSTRSETDGPVDNGEPLDADEAFTPSDARARTPTLSRKPTIDVVTAELLDLRMTHESTVSEYGNLAAKYEEALRALAELQDVVEGRQSYGNAKRDSMLSAATPAQTRPTSFLAVGDSAGAQSRSLSSELCLVGESPSLITHASEGGDVVVNVPQTEETAASAALEEQQPRGVSVQDEAIAAEVESLRALAAEREAAQLALAEKYAQLEEQHAETLDVVEELKTEVHKAKMDMVPKSPKNSSPVIRRKSSQGMMIIDRAHRSFASLRNIATEHFEAQPDVMQNFELNLNAAMHELHMRSERVQELEADMQGVKREMETKMSIISGLTRERTSISQAPIDMSALSRMQEQIMMSENELRVQQEMHAAREAELGEEVEGLRRAIKEAGDKPAAAVSAAAATVAAKDVEAESTDRSVPSQELESAKREQDGANAERESRIAELEGELKSWEGRHQEAPLSMQGSERQLQDTITKLENQIKAVKRDNEIASAAATAAAATAAAAAATAIAAAGAAVVVSARDTEPEPEKETDRGIPVAEFEAQQTQHEERVSSLQKEIEEHRSAVQASASQITQLEEAHALTKSQLADTAKARDVTAADAEEHKSLVSRLEEQISAHEGVVKAHQDGLAELHASHAREVDGVKESGKAEQEVVLANLAAEHQVGLEAMNKELMDAREGLISAAERVAAALGVEASVDALEDRIAELATAHAALTGEKTRAAEMESHVLDLSSINDKVMKELETVKSELATLLSTTTAHATVKEQLEVLRAEMSALETKNKKNSRLVEELEDQLAANFDQHQAVHNRLSTLQSERNSQLDEANAARARVEQELNAVREEYAGLQVSSPSSSRAQRAGSWSGADAVAQAKLDEIALSDNTAGARTSNSSSSTIRKTLSVASPIPSPPPAGPLPPIPHISIPPNSLSLSAPLSPKDATLALAQMQEDQEAKIRSIEKHLSAEKQLTATLEEALTDLERQSNKVKAEAEAWRRRAMEAEAAKRGGKRRRGGWRSRVGSWRSRLRRRRVGSSRR</sequence>
<feature type="compositionally biased region" description="Basic and acidic residues" evidence="8">
    <location>
        <begin position="761"/>
        <end position="780"/>
    </location>
</feature>
<dbReference type="InterPro" id="IPR027417">
    <property type="entry name" value="P-loop_NTPase"/>
</dbReference>
<feature type="compositionally biased region" description="Basic and acidic residues" evidence="8">
    <location>
        <begin position="1220"/>
        <end position="1235"/>
    </location>
</feature>
<dbReference type="GO" id="GO:0005524">
    <property type="term" value="F:ATP binding"/>
    <property type="evidence" value="ECO:0007669"/>
    <property type="project" value="UniProtKB-UniRule"/>
</dbReference>
<dbReference type="SUPFAM" id="SSF52540">
    <property type="entry name" value="P-loop containing nucleoside triphosphate hydrolases"/>
    <property type="match status" value="1"/>
</dbReference>
<dbReference type="STRING" id="658429.L8FMA2"/>
<feature type="domain" description="Kinesin motor" evidence="9">
    <location>
        <begin position="60"/>
        <end position="450"/>
    </location>
</feature>
<name>L8FMA2_PSED2</name>
<dbReference type="PRINTS" id="PR00380">
    <property type="entry name" value="KINESINHEAVY"/>
</dbReference>
<feature type="coiled-coil region" evidence="7">
    <location>
        <begin position="1095"/>
        <end position="1188"/>
    </location>
</feature>
<comment type="subcellular location">
    <subcellularLocation>
        <location evidence="1">Cytoplasm</location>
    </subcellularLocation>
</comment>
<feature type="coiled-coil region" evidence="7">
    <location>
        <begin position="1333"/>
        <end position="1416"/>
    </location>
</feature>
<accession>L8FMA2</accession>
<feature type="region of interest" description="Disordered" evidence="8">
    <location>
        <begin position="1788"/>
        <end position="1808"/>
    </location>
</feature>
<evidence type="ECO:0000259" key="9">
    <source>
        <dbReference type="PROSITE" id="PS50067"/>
    </source>
</evidence>
<protein>
    <recommendedName>
        <fullName evidence="9">Kinesin motor domain-containing protein</fullName>
    </recommendedName>
</protein>
<evidence type="ECO:0000256" key="3">
    <source>
        <dbReference type="ARBA" id="ARBA00022741"/>
    </source>
</evidence>
<feature type="coiled-coil region" evidence="7">
    <location>
        <begin position="1554"/>
        <end position="1641"/>
    </location>
</feature>
<reference evidence="11" key="1">
    <citation type="submission" date="2010-09" db="EMBL/GenBank/DDBJ databases">
        <title>The genome sequence of Geomyces destructans 20631-21.</title>
        <authorList>
            <consortium name="The Broad Institute Genome Sequencing Platform"/>
            <person name="Cuomo C.A."/>
            <person name="Blehert D.S."/>
            <person name="Lorch J.M."/>
            <person name="Young S.K."/>
            <person name="Zeng Q."/>
            <person name="Gargeya S."/>
            <person name="Fitzgerald M."/>
            <person name="Haas B."/>
            <person name="Abouelleil A."/>
            <person name="Alvarado L."/>
            <person name="Arachchi H.M."/>
            <person name="Berlin A."/>
            <person name="Brown A."/>
            <person name="Chapman S.B."/>
            <person name="Chen Z."/>
            <person name="Dunbar C."/>
            <person name="Freedman E."/>
            <person name="Gearin G."/>
            <person name="Gellesch M."/>
            <person name="Goldberg J."/>
            <person name="Griggs A."/>
            <person name="Gujja S."/>
            <person name="Heiman D."/>
            <person name="Howarth C."/>
            <person name="Larson L."/>
            <person name="Lui A."/>
            <person name="MacDonald P.J.P."/>
            <person name="Montmayeur A."/>
            <person name="Murphy C."/>
            <person name="Neiman D."/>
            <person name="Pearson M."/>
            <person name="Priest M."/>
            <person name="Roberts A."/>
            <person name="Saif S."/>
            <person name="Shea T."/>
            <person name="Shenoy N."/>
            <person name="Sisk P."/>
            <person name="Stolte C."/>
            <person name="Sykes S."/>
            <person name="Wortman J."/>
            <person name="Nusbaum C."/>
            <person name="Birren B."/>
        </authorList>
    </citation>
    <scope>NUCLEOTIDE SEQUENCE [LARGE SCALE GENOMIC DNA]</scope>
    <source>
        <strain evidence="11">ATCC MYA-4855 / 20631-21</strain>
    </source>
</reference>
<dbReference type="Proteomes" id="UP000011064">
    <property type="component" value="Unassembled WGS sequence"/>
</dbReference>
<feature type="region of interest" description="Disordered" evidence="8">
    <location>
        <begin position="1"/>
        <end position="59"/>
    </location>
</feature>
<evidence type="ECO:0000256" key="7">
    <source>
        <dbReference type="SAM" id="Coils"/>
    </source>
</evidence>
<dbReference type="Gene3D" id="1.10.287.1490">
    <property type="match status" value="1"/>
</dbReference>
<evidence type="ECO:0000256" key="8">
    <source>
        <dbReference type="SAM" id="MobiDB-lite"/>
    </source>
</evidence>